<keyword evidence="3 5" id="KW-1133">Transmembrane helix</keyword>
<comment type="subcellular location">
    <subcellularLocation>
        <location evidence="1">Membrane</location>
        <topology evidence="1">Multi-pass membrane protein</topology>
    </subcellularLocation>
</comment>
<protein>
    <recommendedName>
        <fullName evidence="8">RTA1-domain-containing protein</fullName>
    </recommendedName>
</protein>
<dbReference type="GO" id="GO:0016020">
    <property type="term" value="C:membrane"/>
    <property type="evidence" value="ECO:0007669"/>
    <property type="project" value="UniProtKB-SubCell"/>
</dbReference>
<dbReference type="AlphaFoldDB" id="A0A316YTL9"/>
<dbReference type="InParanoid" id="A0A316YTL9"/>
<feature type="transmembrane region" description="Helical" evidence="5">
    <location>
        <begin position="259"/>
        <end position="279"/>
    </location>
</feature>
<keyword evidence="4 5" id="KW-0472">Membrane</keyword>
<evidence type="ECO:0000256" key="3">
    <source>
        <dbReference type="ARBA" id="ARBA00022989"/>
    </source>
</evidence>
<evidence type="ECO:0000313" key="7">
    <source>
        <dbReference type="Proteomes" id="UP000245768"/>
    </source>
</evidence>
<dbReference type="GeneID" id="37040579"/>
<evidence type="ECO:0000313" key="6">
    <source>
        <dbReference type="EMBL" id="PWN92629.1"/>
    </source>
</evidence>
<evidence type="ECO:0000256" key="1">
    <source>
        <dbReference type="ARBA" id="ARBA00004141"/>
    </source>
</evidence>
<evidence type="ECO:0000256" key="5">
    <source>
        <dbReference type="SAM" id="Phobius"/>
    </source>
</evidence>
<dbReference type="RefSeq" id="XP_025379827.1">
    <property type="nucleotide sequence ID" value="XM_025518663.1"/>
</dbReference>
<sequence length="304" mass="33052">MPLLVPRDITATNPSASTLEALNKINQYGPYGYEPNLGGAIVFTIVFGICSAFILYRVFARRAWWVLATLGVGAVFECAGNAVRIYGHWHADVVNPYIAQQVILVLTPAFIAACHFATLGKLGQAYPHQLPRFIRKPQWITAFFVILDVASLGIQGAGSGLAGSTEASDTDADVDTVNNYGLIVVGGLALQLVGYLVFNVVFVLFSLRLHRAGLLDSGSRLRAFLIATWSASALILIRSTFRTVEMALGWIGPVATREWYYLVFDATLVAASIVLLTLYSPADHVPTGEVVQQQAEKYIDEEQA</sequence>
<dbReference type="OrthoDB" id="3358017at2759"/>
<feature type="transmembrane region" description="Helical" evidence="5">
    <location>
        <begin position="63"/>
        <end position="86"/>
    </location>
</feature>
<dbReference type="InterPro" id="IPR007568">
    <property type="entry name" value="RTA1"/>
</dbReference>
<keyword evidence="2 5" id="KW-0812">Transmembrane</keyword>
<feature type="transmembrane region" description="Helical" evidence="5">
    <location>
        <begin position="98"/>
        <end position="118"/>
    </location>
</feature>
<gene>
    <name evidence="6" type="ORF">FA10DRAFT_225888</name>
</gene>
<evidence type="ECO:0000256" key="4">
    <source>
        <dbReference type="ARBA" id="ARBA00023136"/>
    </source>
</evidence>
<accession>A0A316YTL9</accession>
<proteinExistence type="predicted"/>
<dbReference type="PANTHER" id="PTHR31465:SF1">
    <property type="entry name" value="PROTEIN RTA1-RELATED"/>
    <property type="match status" value="1"/>
</dbReference>
<organism evidence="6 7">
    <name type="scientific">Acaromyces ingoldii</name>
    <dbReference type="NCBI Taxonomy" id="215250"/>
    <lineage>
        <taxon>Eukaryota</taxon>
        <taxon>Fungi</taxon>
        <taxon>Dikarya</taxon>
        <taxon>Basidiomycota</taxon>
        <taxon>Ustilaginomycotina</taxon>
        <taxon>Exobasidiomycetes</taxon>
        <taxon>Exobasidiales</taxon>
        <taxon>Cryptobasidiaceae</taxon>
        <taxon>Acaromyces</taxon>
    </lineage>
</organism>
<keyword evidence="7" id="KW-1185">Reference proteome</keyword>
<dbReference type="STRING" id="215250.A0A316YTL9"/>
<evidence type="ECO:0000256" key="2">
    <source>
        <dbReference type="ARBA" id="ARBA00022692"/>
    </source>
</evidence>
<feature type="transmembrane region" description="Helical" evidence="5">
    <location>
        <begin position="37"/>
        <end position="56"/>
    </location>
</feature>
<evidence type="ECO:0008006" key="8">
    <source>
        <dbReference type="Google" id="ProtNLM"/>
    </source>
</evidence>
<feature type="transmembrane region" description="Helical" evidence="5">
    <location>
        <begin position="139"/>
        <end position="162"/>
    </location>
</feature>
<name>A0A316YTL9_9BASI</name>
<reference evidence="6 7" key="1">
    <citation type="journal article" date="2018" name="Mol. Biol. Evol.">
        <title>Broad Genomic Sampling Reveals a Smut Pathogenic Ancestry of the Fungal Clade Ustilaginomycotina.</title>
        <authorList>
            <person name="Kijpornyongpan T."/>
            <person name="Mondo S.J."/>
            <person name="Barry K."/>
            <person name="Sandor L."/>
            <person name="Lee J."/>
            <person name="Lipzen A."/>
            <person name="Pangilinan J."/>
            <person name="LaButti K."/>
            <person name="Hainaut M."/>
            <person name="Henrissat B."/>
            <person name="Grigoriev I.V."/>
            <person name="Spatafora J.W."/>
            <person name="Aime M.C."/>
        </authorList>
    </citation>
    <scope>NUCLEOTIDE SEQUENCE [LARGE SCALE GENOMIC DNA]</scope>
    <source>
        <strain evidence="6 7">MCA 4198</strain>
    </source>
</reference>
<dbReference type="PANTHER" id="PTHR31465">
    <property type="entry name" value="PROTEIN RTA1-RELATED"/>
    <property type="match status" value="1"/>
</dbReference>
<dbReference type="Pfam" id="PF04479">
    <property type="entry name" value="RTA1"/>
    <property type="match status" value="1"/>
</dbReference>
<feature type="transmembrane region" description="Helical" evidence="5">
    <location>
        <begin position="182"/>
        <end position="209"/>
    </location>
</feature>
<dbReference type="EMBL" id="KZ819634">
    <property type="protein sequence ID" value="PWN92629.1"/>
    <property type="molecule type" value="Genomic_DNA"/>
</dbReference>
<dbReference type="Proteomes" id="UP000245768">
    <property type="component" value="Unassembled WGS sequence"/>
</dbReference>